<evidence type="ECO:0000259" key="4">
    <source>
        <dbReference type="SMART" id="SM00701"/>
    </source>
</evidence>
<dbReference type="SMART" id="SM00701">
    <property type="entry name" value="PGRP"/>
    <property type="match status" value="1"/>
</dbReference>
<feature type="domain" description="Peptidoglycan recognition protein family" evidence="4">
    <location>
        <begin position="179"/>
        <end position="327"/>
    </location>
</feature>
<evidence type="ECO:0000259" key="3">
    <source>
        <dbReference type="SMART" id="SM00644"/>
    </source>
</evidence>
<dbReference type="RefSeq" id="WP_090590357.1">
    <property type="nucleotide sequence ID" value="NZ_LT629688.1"/>
</dbReference>
<keyword evidence="2" id="KW-0732">Signal</keyword>
<feature type="signal peptide" evidence="2">
    <location>
        <begin position="1"/>
        <end position="30"/>
    </location>
</feature>
<dbReference type="SUPFAM" id="SSF55846">
    <property type="entry name" value="N-acetylmuramoyl-L-alanine amidase-like"/>
    <property type="match status" value="1"/>
</dbReference>
<dbReference type="CDD" id="cd06583">
    <property type="entry name" value="PGRP"/>
    <property type="match status" value="1"/>
</dbReference>
<dbReference type="Pfam" id="PF01510">
    <property type="entry name" value="Amidase_2"/>
    <property type="match status" value="1"/>
</dbReference>
<dbReference type="InterPro" id="IPR015510">
    <property type="entry name" value="PGRP"/>
</dbReference>
<evidence type="ECO:0000313" key="6">
    <source>
        <dbReference type="Proteomes" id="UP000198546"/>
    </source>
</evidence>
<dbReference type="InterPro" id="IPR006619">
    <property type="entry name" value="PGRP_domain_met/bac"/>
</dbReference>
<dbReference type="OrthoDB" id="9773852at2"/>
<sequence>MTTPPNRSRPATCVLAVATVSALTAASVLATTVPAAAETDTTTTVVQESLTAGSTARTSPTTWTYRDSRTAPFTTLGVSWRTGAKVQPTIEFRTRTDGTWTAWTAAPEIAATPAEAERAGTDPVYVGDSDGVEVRMTTPAGATVADPSVALIDPGDAATPTPQTTMTTRAAGSYLPPKPAVVSRAQWGADESWRCPTPSYTSSIQAAIVHHTAGINGYTKAESAGVVRGIYAYHTKTLGWCDVGYNVLVDKYGTVFEGRAGGLDKPVLGAHATSWNSGTTGVSLMGNYETAAAPAVMMESAAKVIAWKLAPYGRDPKSKVTLAGKTIFRIAGHGDVMSTACPGVNVRSKMPALRDRVAALMTAPVAAPTPTPTPAPAPVTATTVIGKRWQALGGGDGVLGWPLKPEAKVADGSWREFKAHDLFASPRTAAFWTTGAVRTQYRSLGTATSALGFPTSDEKNVPGVTGARMNSFEKGWIIWSSGNGTHALTGSFFATYSKDAALRGRLGAPTSARVTSEFGIPSQTFRGGRLFEVGGTVVVLEGAAFRHHAARTAKDRATIGAPTAGATAVTATVTKTAATVQRMQKGTYVTVGTKAVVVKGSLHGTWREFGAEKGRLGLPTADEKVVSGGWTQTFERGSISRVNGETIIRHR</sequence>
<feature type="domain" description="N-acetylmuramoyl-L-alanine amidase" evidence="3">
    <location>
        <begin position="192"/>
        <end position="343"/>
    </location>
</feature>
<dbReference type="Proteomes" id="UP000198546">
    <property type="component" value="Chromosome i"/>
</dbReference>
<accession>A0A1G6T4K4</accession>
<evidence type="ECO:0000313" key="5">
    <source>
        <dbReference type="EMBL" id="SDD24072.1"/>
    </source>
</evidence>
<dbReference type="SMART" id="SM00644">
    <property type="entry name" value="Ami_2"/>
    <property type="match status" value="1"/>
</dbReference>
<dbReference type="PANTHER" id="PTHR11022">
    <property type="entry name" value="PEPTIDOGLYCAN RECOGNITION PROTEIN"/>
    <property type="match status" value="1"/>
</dbReference>
<dbReference type="GO" id="GO:0008745">
    <property type="term" value="F:N-acetylmuramoyl-L-alanine amidase activity"/>
    <property type="evidence" value="ECO:0007669"/>
    <property type="project" value="InterPro"/>
</dbReference>
<dbReference type="GO" id="GO:0009253">
    <property type="term" value="P:peptidoglycan catabolic process"/>
    <property type="evidence" value="ECO:0007669"/>
    <property type="project" value="InterPro"/>
</dbReference>
<keyword evidence="6" id="KW-1185">Reference proteome</keyword>
<dbReference type="AlphaFoldDB" id="A0A1G6T4K4"/>
<protein>
    <submittedName>
        <fullName evidence="5">LGFP repeat-containing protein</fullName>
    </submittedName>
</protein>
<dbReference type="Pfam" id="PF08310">
    <property type="entry name" value="LGFP"/>
    <property type="match status" value="2"/>
</dbReference>
<proteinExistence type="inferred from homology"/>
<organism evidence="5 6">
    <name type="scientific">Auraticoccus monumenti</name>
    <dbReference type="NCBI Taxonomy" id="675864"/>
    <lineage>
        <taxon>Bacteria</taxon>
        <taxon>Bacillati</taxon>
        <taxon>Actinomycetota</taxon>
        <taxon>Actinomycetes</taxon>
        <taxon>Propionibacteriales</taxon>
        <taxon>Propionibacteriaceae</taxon>
        <taxon>Auraticoccus</taxon>
    </lineage>
</organism>
<evidence type="ECO:0000256" key="1">
    <source>
        <dbReference type="ARBA" id="ARBA00007553"/>
    </source>
</evidence>
<dbReference type="Gene3D" id="3.40.80.10">
    <property type="entry name" value="Peptidoglycan recognition protein-like"/>
    <property type="match status" value="1"/>
</dbReference>
<gene>
    <name evidence="5" type="ORF">SAMN04489747_0526</name>
</gene>
<dbReference type="PANTHER" id="PTHR11022:SF41">
    <property type="entry name" value="PEPTIDOGLYCAN-RECOGNITION PROTEIN LC-RELATED"/>
    <property type="match status" value="1"/>
</dbReference>
<name>A0A1G6T4K4_9ACTN</name>
<dbReference type="GO" id="GO:0008270">
    <property type="term" value="F:zinc ion binding"/>
    <property type="evidence" value="ECO:0007669"/>
    <property type="project" value="InterPro"/>
</dbReference>
<dbReference type="InterPro" id="IPR036505">
    <property type="entry name" value="Amidase/PGRP_sf"/>
</dbReference>
<evidence type="ECO:0000256" key="2">
    <source>
        <dbReference type="SAM" id="SignalP"/>
    </source>
</evidence>
<reference evidence="5 6" key="1">
    <citation type="submission" date="2016-10" db="EMBL/GenBank/DDBJ databases">
        <authorList>
            <person name="de Groot N.N."/>
        </authorList>
    </citation>
    <scope>NUCLEOTIDE SEQUENCE [LARGE SCALE GENOMIC DNA]</scope>
    <source>
        <strain evidence="5 6">MON 2.2</strain>
    </source>
</reference>
<dbReference type="InterPro" id="IPR002502">
    <property type="entry name" value="Amidase_domain"/>
</dbReference>
<dbReference type="InterPro" id="IPR013207">
    <property type="entry name" value="LGFP"/>
</dbReference>
<dbReference type="EMBL" id="LT629688">
    <property type="protein sequence ID" value="SDD24072.1"/>
    <property type="molecule type" value="Genomic_DNA"/>
</dbReference>
<comment type="similarity">
    <text evidence="1">Belongs to the N-acetylmuramoyl-L-alanine amidase 2 family.</text>
</comment>
<feature type="chain" id="PRO_5038859098" evidence="2">
    <location>
        <begin position="31"/>
        <end position="651"/>
    </location>
</feature>